<dbReference type="AlphaFoldDB" id="A0A934SVN8"/>
<name>A0A934SVN8_9BURK</name>
<dbReference type="Proteomes" id="UP000622890">
    <property type="component" value="Unassembled WGS sequence"/>
</dbReference>
<dbReference type="EMBL" id="JAEPBG010000006">
    <property type="protein sequence ID" value="MBK4735996.1"/>
    <property type="molecule type" value="Genomic_DNA"/>
</dbReference>
<gene>
    <name evidence="1" type="ORF">JJB74_15350</name>
</gene>
<reference evidence="1" key="1">
    <citation type="submission" date="2021-01" db="EMBL/GenBank/DDBJ databases">
        <title>Genome sequence of strain Noviherbaspirillum sp. DKR-6.</title>
        <authorList>
            <person name="Chaudhary D.K."/>
        </authorList>
    </citation>
    <scope>NUCLEOTIDE SEQUENCE</scope>
    <source>
        <strain evidence="1">DKR-6</strain>
    </source>
</reference>
<comment type="caution">
    <text evidence="1">The sequence shown here is derived from an EMBL/GenBank/DDBJ whole genome shotgun (WGS) entry which is preliminary data.</text>
</comment>
<dbReference type="RefSeq" id="WP_200592960.1">
    <property type="nucleotide sequence ID" value="NZ_JAEPBG010000006.1"/>
</dbReference>
<keyword evidence="2" id="KW-1185">Reference proteome</keyword>
<sequence length="651" mass="73537">MQTDNRTYPLFFEPAAAHHASLPEPTLYSVSPNQLAEQVIAHINCLIEEGHCVVFPVSGGKDSSATMICGLEAIRRARYANVRQAHHWIMTSDTKTENGSVRQQLLRMFDEVQAYIKKHDLPVSILTVEPSLPDQFVVATLGRGSLARTPQNSVKDGKAKRPCSESWKAIPQERAQKKIAQESALLGFREPVAALGTRLDESISRGTRMTERGDNALTPVRNKRGMLTYAPIADWTVDDVWTLLTQFMDENDNPFPPAVSAYTVRLLDQLYKDGNDGTCGVVFGDGGYRKPCSARFGCWNCLMVGERDPSMESMVKESRHAHMAGLNRLRNYIAAIQNDLTRRELIGRTRSAAGYLAVRADVLNFQTRMELLKMMLTLDVLEEERAEAMFEAIACGEIEATEENRMLAEVQFEILSFSQLVAIDWFMSMHPYCPHAMPAISAWYEVHKLGRRVMVPETPPTIPKQPVEMHGWFKVGNYDDQVPTWGLYSHEVERWNAYRHPDRVSAYAQAGEGVKTVYFEEEDQMKVDAEQACMYVTCMFDFQMYQEVQGLDAIEGARFWINETILKPATGMMGRYQHMAVRGQYFAHLARKLNLSPADMDAYIIKNAISDAQHDLLLDSADMPLFDNGVSPATDDGDEEEREFNLAELLM</sequence>
<accession>A0A934SVN8</accession>
<dbReference type="Gene3D" id="3.40.50.620">
    <property type="entry name" value="HUPs"/>
    <property type="match status" value="1"/>
</dbReference>
<organism evidence="1 2">
    <name type="scientific">Noviherbaspirillum pedocola</name>
    <dbReference type="NCBI Taxonomy" id="2801341"/>
    <lineage>
        <taxon>Bacteria</taxon>
        <taxon>Pseudomonadati</taxon>
        <taxon>Pseudomonadota</taxon>
        <taxon>Betaproteobacteria</taxon>
        <taxon>Burkholderiales</taxon>
        <taxon>Oxalobacteraceae</taxon>
        <taxon>Noviherbaspirillum</taxon>
    </lineage>
</organism>
<dbReference type="InterPro" id="IPR014729">
    <property type="entry name" value="Rossmann-like_a/b/a_fold"/>
</dbReference>
<evidence type="ECO:0000313" key="2">
    <source>
        <dbReference type="Proteomes" id="UP000622890"/>
    </source>
</evidence>
<protein>
    <submittedName>
        <fullName evidence="1">Phosphoadenosine phosphosulfate reductase family protein</fullName>
    </submittedName>
</protein>
<proteinExistence type="predicted"/>
<evidence type="ECO:0000313" key="1">
    <source>
        <dbReference type="EMBL" id="MBK4735996.1"/>
    </source>
</evidence>
<dbReference type="SUPFAM" id="SSF52402">
    <property type="entry name" value="Adenine nucleotide alpha hydrolases-like"/>
    <property type="match status" value="1"/>
</dbReference>